<dbReference type="Pfam" id="PF01454">
    <property type="entry name" value="MAGE"/>
    <property type="match status" value="1"/>
</dbReference>
<feature type="compositionally biased region" description="Basic residues" evidence="1">
    <location>
        <begin position="1"/>
        <end position="12"/>
    </location>
</feature>
<proteinExistence type="predicted"/>
<gene>
    <name evidence="4" type="primary">LOC107066967</name>
</gene>
<dbReference type="Proteomes" id="UP000694924">
    <property type="component" value="Unplaced"/>
</dbReference>
<name>A0ABM1IBD9_POLDO</name>
<feature type="compositionally biased region" description="Acidic residues" evidence="1">
    <location>
        <begin position="17"/>
        <end position="27"/>
    </location>
</feature>
<evidence type="ECO:0000256" key="1">
    <source>
        <dbReference type="SAM" id="MobiDB-lite"/>
    </source>
</evidence>
<keyword evidence="3" id="KW-1185">Reference proteome</keyword>
<organism evidence="3 4">
    <name type="scientific">Polistes dominula</name>
    <name type="common">European paper wasp</name>
    <name type="synonym">Vespa dominula</name>
    <dbReference type="NCBI Taxonomy" id="743375"/>
    <lineage>
        <taxon>Eukaryota</taxon>
        <taxon>Metazoa</taxon>
        <taxon>Ecdysozoa</taxon>
        <taxon>Arthropoda</taxon>
        <taxon>Hexapoda</taxon>
        <taxon>Insecta</taxon>
        <taxon>Pterygota</taxon>
        <taxon>Neoptera</taxon>
        <taxon>Endopterygota</taxon>
        <taxon>Hymenoptera</taxon>
        <taxon>Apocrita</taxon>
        <taxon>Aculeata</taxon>
        <taxon>Vespoidea</taxon>
        <taxon>Vespidae</taxon>
        <taxon>Polistinae</taxon>
        <taxon>Polistini</taxon>
        <taxon>Polistes</taxon>
    </lineage>
</organism>
<feature type="domain" description="MAGE" evidence="2">
    <location>
        <begin position="97"/>
        <end position="293"/>
    </location>
</feature>
<dbReference type="SMART" id="SM01373">
    <property type="entry name" value="MAGE"/>
    <property type="match status" value="1"/>
</dbReference>
<evidence type="ECO:0000259" key="2">
    <source>
        <dbReference type="PROSITE" id="PS50838"/>
    </source>
</evidence>
<reference evidence="4" key="1">
    <citation type="submission" date="2025-08" db="UniProtKB">
        <authorList>
            <consortium name="RefSeq"/>
        </authorList>
    </citation>
    <scope>IDENTIFICATION</scope>
    <source>
        <tissue evidence="4">Whole body</tissue>
    </source>
</reference>
<dbReference type="InterPro" id="IPR037445">
    <property type="entry name" value="MAGE"/>
</dbReference>
<dbReference type="InterPro" id="IPR041899">
    <property type="entry name" value="MAGE_WH2"/>
</dbReference>
<dbReference type="InterPro" id="IPR002190">
    <property type="entry name" value="MHD_dom"/>
</dbReference>
<dbReference type="PANTHER" id="PTHR11736">
    <property type="entry name" value="MELANOMA-ASSOCIATED ANTIGEN MAGE ANTIGEN"/>
    <property type="match status" value="1"/>
</dbReference>
<dbReference type="PROSITE" id="PS50838">
    <property type="entry name" value="MAGE"/>
    <property type="match status" value="1"/>
</dbReference>
<protein>
    <submittedName>
        <fullName evidence="4">Melanoma-associated antigen G1-like</fullName>
    </submittedName>
</protein>
<dbReference type="PANTHER" id="PTHR11736:SF14">
    <property type="entry name" value="NSE3 HOMOLOG, SMC5-SMC6 COMPLEX COMPONENT"/>
    <property type="match status" value="1"/>
</dbReference>
<evidence type="ECO:0000313" key="4">
    <source>
        <dbReference type="RefSeq" id="XP_015177526.1"/>
    </source>
</evidence>
<dbReference type="RefSeq" id="XP_015177526.1">
    <property type="nucleotide sequence ID" value="XM_015322040.1"/>
</dbReference>
<feature type="compositionally biased region" description="Basic and acidic residues" evidence="1">
    <location>
        <begin position="38"/>
        <end position="49"/>
    </location>
</feature>
<dbReference type="GeneID" id="107066967"/>
<dbReference type="InterPro" id="IPR041898">
    <property type="entry name" value="MAGE_WH1"/>
</dbReference>
<dbReference type="Gene3D" id="1.10.10.1210">
    <property type="entry name" value="MAGE homology domain, winged helix WH2 motif"/>
    <property type="match status" value="1"/>
</dbReference>
<accession>A0ABM1IBD9</accession>
<sequence>MYSRLRGSKRRTYYSTSEDEDSGDNENNENIYKSTSSDTRRFLSQDSGTKEMKKNAKIIERKAFSQASSSEYSDRLSNERLKRESKNINEQEELDLAGRVIRYIFTIEKKKNAITKAQIIKNVFGGSTKNYSQILQKTKLLLSQVFGYQLVDIGSSKYIIVNEIDNSIPHLNFNKSTKAEQVLLFIILCHIFMYEDACTEENLWDFLTRLKIIKEDNFQHPYFGDVKKLVTVDFVAQQYLEKKVLNKGDSEKYEYKWGPRAENEVSYRDILEFVSKVYGGRSLNSWPLQYKTMLEKEGANV</sequence>
<dbReference type="Gene3D" id="1.10.10.1200">
    <property type="entry name" value="MAGE homology domain, winged helix WH1 motif"/>
    <property type="match status" value="1"/>
</dbReference>
<evidence type="ECO:0000313" key="3">
    <source>
        <dbReference type="Proteomes" id="UP000694924"/>
    </source>
</evidence>
<feature type="region of interest" description="Disordered" evidence="1">
    <location>
        <begin position="1"/>
        <end position="49"/>
    </location>
</feature>